<dbReference type="Gene3D" id="3.40.190.10">
    <property type="entry name" value="Periplasmic binding protein-like II"/>
    <property type="match status" value="2"/>
</dbReference>
<keyword evidence="1" id="KW-0732">Signal</keyword>
<dbReference type="InterPro" id="IPR024370">
    <property type="entry name" value="PBP_domain"/>
</dbReference>
<evidence type="ECO:0000259" key="2">
    <source>
        <dbReference type="Pfam" id="PF12849"/>
    </source>
</evidence>
<gene>
    <name evidence="3" type="ORF">PPG34_12635</name>
</gene>
<proteinExistence type="predicted"/>
<dbReference type="PANTHER" id="PTHR30570">
    <property type="entry name" value="PERIPLASMIC PHOSPHATE BINDING COMPONENT OF PHOSPHATE ABC TRANSPORTER"/>
    <property type="match status" value="1"/>
</dbReference>
<dbReference type="EMBL" id="JAQOUE010000001">
    <property type="protein sequence ID" value="MDT7043199.1"/>
    <property type="molecule type" value="Genomic_DNA"/>
</dbReference>
<dbReference type="SUPFAM" id="SSF53850">
    <property type="entry name" value="Periplasmic binding protein-like II"/>
    <property type="match status" value="1"/>
</dbReference>
<dbReference type="Proteomes" id="UP001250932">
    <property type="component" value="Unassembled WGS sequence"/>
</dbReference>
<dbReference type="Pfam" id="PF12849">
    <property type="entry name" value="PBP_like_2"/>
    <property type="match status" value="1"/>
</dbReference>
<sequence length="278" mass="29590">MIALMFHITLLLTLAFTSTGCQESPAANPPLQKLVITGSSTLAPLIADIGKQFETKHPGIRIDVQTGGSSRGVADARSGIAHIGMASRTLYEQETVDLVGITIAQDGIGLIVHTDNPVTNLTTQQVKEIYTGKIRDWKTIGGQDAPIVVVNKAEGRATLEIFLQHFQLINSAIKADVIIGDNEHGIKTVAGNPLAIAYVSIGAATYDASVGVPIKLLQLDSIPASLTTVQNGIFPLSRPLTLVTTKHPHALAQTFISYSRSPHVQHLVTQHAFISLAS</sequence>
<protein>
    <submittedName>
        <fullName evidence="3">Phosphate ABC transporter substrate-binding protein</fullName>
    </submittedName>
</protein>
<keyword evidence="4" id="KW-1185">Reference proteome</keyword>
<comment type="caution">
    <text evidence="3">The sequence shown here is derived from an EMBL/GenBank/DDBJ whole genome shotgun (WGS) entry which is preliminary data.</text>
</comment>
<accession>A0ABU3K9S4</accession>
<name>A0ABU3K9S4_9BACT</name>
<evidence type="ECO:0000256" key="1">
    <source>
        <dbReference type="ARBA" id="ARBA00022729"/>
    </source>
</evidence>
<dbReference type="RefSeq" id="WP_313833714.1">
    <property type="nucleotide sequence ID" value="NZ_JAQOUE010000001.1"/>
</dbReference>
<dbReference type="CDD" id="cd13653">
    <property type="entry name" value="PBP2_phosphate_like_1"/>
    <property type="match status" value="1"/>
</dbReference>
<organism evidence="3 4">
    <name type="scientific">Candidatus Nitronereus thalassa</name>
    <dbReference type="NCBI Taxonomy" id="3020898"/>
    <lineage>
        <taxon>Bacteria</taxon>
        <taxon>Pseudomonadati</taxon>
        <taxon>Nitrospirota</taxon>
        <taxon>Nitrospiria</taxon>
        <taxon>Nitrospirales</taxon>
        <taxon>Nitrospiraceae</taxon>
        <taxon>Candidatus Nitronereus</taxon>
    </lineage>
</organism>
<feature type="domain" description="PBP" evidence="2">
    <location>
        <begin position="25"/>
        <end position="261"/>
    </location>
</feature>
<evidence type="ECO:0000313" key="4">
    <source>
        <dbReference type="Proteomes" id="UP001250932"/>
    </source>
</evidence>
<dbReference type="PANTHER" id="PTHR30570:SF1">
    <property type="entry name" value="PHOSPHATE-BINDING PROTEIN PSTS"/>
    <property type="match status" value="1"/>
</dbReference>
<reference evidence="3 4" key="1">
    <citation type="journal article" date="2023" name="ISME J.">
        <title>Cultivation and genomic characterization of novel and ubiquitous marine nitrite-oxidizing bacteria from the Nitrospirales.</title>
        <authorList>
            <person name="Mueller A.J."/>
            <person name="Daebeler A."/>
            <person name="Herbold C.W."/>
            <person name="Kirkegaard R.H."/>
            <person name="Daims H."/>
        </authorList>
    </citation>
    <scope>NUCLEOTIDE SEQUENCE [LARGE SCALE GENOMIC DNA]</scope>
    <source>
        <strain evidence="3 4">EB</strain>
    </source>
</reference>
<evidence type="ECO:0000313" key="3">
    <source>
        <dbReference type="EMBL" id="MDT7043199.1"/>
    </source>
</evidence>
<dbReference type="InterPro" id="IPR050811">
    <property type="entry name" value="Phosphate_ABC_transporter"/>
</dbReference>